<sequence length="79" mass="8811">SFPLEVFQPSTVYVDAECTTNERLIHPYLPYLPNNFIARLQKLASPQEKSLAAQKKRTRSGNTGSTAEPSQAETTENVE</sequence>
<dbReference type="AlphaFoldDB" id="A0A0B6YUZ2"/>
<accession>A0A0B6YUZ2</accession>
<feature type="non-terminal residue" evidence="2">
    <location>
        <position position="1"/>
    </location>
</feature>
<feature type="non-terminal residue" evidence="2">
    <location>
        <position position="79"/>
    </location>
</feature>
<evidence type="ECO:0000313" key="2">
    <source>
        <dbReference type="EMBL" id="CEK59897.1"/>
    </source>
</evidence>
<dbReference type="EMBL" id="HACG01013032">
    <property type="protein sequence ID" value="CEK59897.1"/>
    <property type="molecule type" value="Transcribed_RNA"/>
</dbReference>
<evidence type="ECO:0000256" key="1">
    <source>
        <dbReference type="SAM" id="MobiDB-lite"/>
    </source>
</evidence>
<feature type="compositionally biased region" description="Polar residues" evidence="1">
    <location>
        <begin position="60"/>
        <end position="79"/>
    </location>
</feature>
<feature type="region of interest" description="Disordered" evidence="1">
    <location>
        <begin position="47"/>
        <end position="79"/>
    </location>
</feature>
<gene>
    <name evidence="2" type="primary">ORF37792</name>
</gene>
<name>A0A0B6YUZ2_9EUPU</name>
<proteinExistence type="predicted"/>
<protein>
    <submittedName>
        <fullName evidence="2">Uncharacterized protein</fullName>
    </submittedName>
</protein>
<reference evidence="2" key="1">
    <citation type="submission" date="2014-12" db="EMBL/GenBank/DDBJ databases">
        <title>Insight into the proteome of Arion vulgaris.</title>
        <authorList>
            <person name="Aradska J."/>
            <person name="Bulat T."/>
            <person name="Smidak R."/>
            <person name="Sarate P."/>
            <person name="Gangsoo J."/>
            <person name="Sialana F."/>
            <person name="Bilban M."/>
            <person name="Lubec G."/>
        </authorList>
    </citation>
    <scope>NUCLEOTIDE SEQUENCE</scope>
    <source>
        <tissue evidence="2">Skin</tissue>
    </source>
</reference>
<organism evidence="2">
    <name type="scientific">Arion vulgaris</name>
    <dbReference type="NCBI Taxonomy" id="1028688"/>
    <lineage>
        <taxon>Eukaryota</taxon>
        <taxon>Metazoa</taxon>
        <taxon>Spiralia</taxon>
        <taxon>Lophotrochozoa</taxon>
        <taxon>Mollusca</taxon>
        <taxon>Gastropoda</taxon>
        <taxon>Heterobranchia</taxon>
        <taxon>Euthyneura</taxon>
        <taxon>Panpulmonata</taxon>
        <taxon>Eupulmonata</taxon>
        <taxon>Stylommatophora</taxon>
        <taxon>Helicina</taxon>
        <taxon>Arionoidea</taxon>
        <taxon>Arionidae</taxon>
        <taxon>Arion</taxon>
    </lineage>
</organism>